<keyword evidence="3" id="KW-1185">Reference proteome</keyword>
<keyword evidence="1" id="KW-0812">Transmembrane</keyword>
<accession>A0AA39XNI6</accession>
<feature type="transmembrane region" description="Helical" evidence="1">
    <location>
        <begin position="6"/>
        <end position="25"/>
    </location>
</feature>
<keyword evidence="1" id="KW-0472">Membrane</keyword>
<protein>
    <recommendedName>
        <fullName evidence="4">Transmembrane protein</fullName>
    </recommendedName>
</protein>
<comment type="caution">
    <text evidence="2">The sequence shown here is derived from an EMBL/GenBank/DDBJ whole genome shotgun (WGS) entry which is preliminary data.</text>
</comment>
<evidence type="ECO:0000256" key="1">
    <source>
        <dbReference type="SAM" id="Phobius"/>
    </source>
</evidence>
<dbReference type="AlphaFoldDB" id="A0AA39XNI6"/>
<evidence type="ECO:0008006" key="4">
    <source>
        <dbReference type="Google" id="ProtNLM"/>
    </source>
</evidence>
<gene>
    <name evidence="2" type="ORF">B0T17DRAFT_106203</name>
</gene>
<evidence type="ECO:0000313" key="2">
    <source>
        <dbReference type="EMBL" id="KAK0637304.1"/>
    </source>
</evidence>
<organism evidence="2 3">
    <name type="scientific">Bombardia bombarda</name>
    <dbReference type="NCBI Taxonomy" id="252184"/>
    <lineage>
        <taxon>Eukaryota</taxon>
        <taxon>Fungi</taxon>
        <taxon>Dikarya</taxon>
        <taxon>Ascomycota</taxon>
        <taxon>Pezizomycotina</taxon>
        <taxon>Sordariomycetes</taxon>
        <taxon>Sordariomycetidae</taxon>
        <taxon>Sordariales</taxon>
        <taxon>Lasiosphaeriaceae</taxon>
        <taxon>Bombardia</taxon>
    </lineage>
</organism>
<feature type="transmembrane region" description="Helical" evidence="1">
    <location>
        <begin position="46"/>
        <end position="70"/>
    </location>
</feature>
<keyword evidence="1" id="KW-1133">Transmembrane helix</keyword>
<proteinExistence type="predicted"/>
<dbReference type="Proteomes" id="UP001174934">
    <property type="component" value="Unassembled WGS sequence"/>
</dbReference>
<evidence type="ECO:0000313" key="3">
    <source>
        <dbReference type="Proteomes" id="UP001174934"/>
    </source>
</evidence>
<name>A0AA39XNI6_9PEZI</name>
<reference evidence="2" key="1">
    <citation type="submission" date="2023-06" db="EMBL/GenBank/DDBJ databases">
        <title>Genome-scale phylogeny and comparative genomics of the fungal order Sordariales.</title>
        <authorList>
            <consortium name="Lawrence Berkeley National Laboratory"/>
            <person name="Hensen N."/>
            <person name="Bonometti L."/>
            <person name="Westerberg I."/>
            <person name="Brannstrom I.O."/>
            <person name="Guillou S."/>
            <person name="Cros-Aarteil S."/>
            <person name="Calhoun S."/>
            <person name="Haridas S."/>
            <person name="Kuo A."/>
            <person name="Mondo S."/>
            <person name="Pangilinan J."/>
            <person name="Riley R."/>
            <person name="LaButti K."/>
            <person name="Andreopoulos B."/>
            <person name="Lipzen A."/>
            <person name="Chen C."/>
            <person name="Yanf M."/>
            <person name="Daum C."/>
            <person name="Ng V."/>
            <person name="Clum A."/>
            <person name="Steindorff A."/>
            <person name="Ohm R."/>
            <person name="Martin F."/>
            <person name="Silar P."/>
            <person name="Natvig D."/>
            <person name="Lalanne C."/>
            <person name="Gautier V."/>
            <person name="Ament-velasquez S.L."/>
            <person name="Kruys A."/>
            <person name="Hutchinson M.I."/>
            <person name="Powell A.J."/>
            <person name="Barry K."/>
            <person name="Miller A.N."/>
            <person name="Grigoriev I.V."/>
            <person name="Debuchy R."/>
            <person name="Gladieux P."/>
            <person name="Thoren M.H."/>
            <person name="Johannesson H."/>
        </authorList>
    </citation>
    <scope>NUCLEOTIDE SEQUENCE</scope>
    <source>
        <strain evidence="2">SMH3391-2</strain>
    </source>
</reference>
<sequence length="131" mass="15351">MDWEWSRWIFVIGVGMLWPTWSNLREDLWRYKGKSGKEREGEGKKYHGLLMFSSSCLSFFWVGFAFLFLFQQRGHISERETGRGLENGDFNLTSYIQANHRCVFFSVSWVFLFWRGDGIIIVAAMLEGVGC</sequence>
<dbReference type="EMBL" id="JAULSR010000001">
    <property type="protein sequence ID" value="KAK0637304.1"/>
    <property type="molecule type" value="Genomic_DNA"/>
</dbReference>